<evidence type="ECO:0008006" key="4">
    <source>
        <dbReference type="Google" id="ProtNLM"/>
    </source>
</evidence>
<dbReference type="Proteomes" id="UP000521943">
    <property type="component" value="Unassembled WGS sequence"/>
</dbReference>
<name>A0A8H6HFU3_9AGAR</name>
<evidence type="ECO:0000313" key="3">
    <source>
        <dbReference type="Proteomes" id="UP000521943"/>
    </source>
</evidence>
<dbReference type="EMBL" id="JACGCI010000104">
    <property type="protein sequence ID" value="KAF6745630.1"/>
    <property type="molecule type" value="Genomic_DNA"/>
</dbReference>
<proteinExistence type="predicted"/>
<reference evidence="2 3" key="1">
    <citation type="submission" date="2020-07" db="EMBL/GenBank/DDBJ databases">
        <title>Comparative genomics of pyrophilous fungi reveals a link between fire events and developmental genes.</title>
        <authorList>
            <consortium name="DOE Joint Genome Institute"/>
            <person name="Steindorff A.S."/>
            <person name="Carver A."/>
            <person name="Calhoun S."/>
            <person name="Stillman K."/>
            <person name="Liu H."/>
            <person name="Lipzen A."/>
            <person name="Pangilinan J."/>
            <person name="Labutti K."/>
            <person name="Bruns T.D."/>
            <person name="Grigoriev I.V."/>
        </authorList>
    </citation>
    <scope>NUCLEOTIDE SEQUENCE [LARGE SCALE GENOMIC DNA]</scope>
    <source>
        <strain evidence="2 3">CBS 144469</strain>
    </source>
</reference>
<feature type="chain" id="PRO_5034287229" description="Secreted protein" evidence="1">
    <location>
        <begin position="18"/>
        <end position="160"/>
    </location>
</feature>
<comment type="caution">
    <text evidence="2">The sequence shown here is derived from an EMBL/GenBank/DDBJ whole genome shotgun (WGS) entry which is preliminary data.</text>
</comment>
<evidence type="ECO:0000256" key="1">
    <source>
        <dbReference type="SAM" id="SignalP"/>
    </source>
</evidence>
<protein>
    <recommendedName>
        <fullName evidence="4">Secreted protein</fullName>
    </recommendedName>
</protein>
<organism evidence="2 3">
    <name type="scientific">Ephemerocybe angulata</name>
    <dbReference type="NCBI Taxonomy" id="980116"/>
    <lineage>
        <taxon>Eukaryota</taxon>
        <taxon>Fungi</taxon>
        <taxon>Dikarya</taxon>
        <taxon>Basidiomycota</taxon>
        <taxon>Agaricomycotina</taxon>
        <taxon>Agaricomycetes</taxon>
        <taxon>Agaricomycetidae</taxon>
        <taxon>Agaricales</taxon>
        <taxon>Agaricineae</taxon>
        <taxon>Psathyrellaceae</taxon>
        <taxon>Ephemerocybe</taxon>
    </lineage>
</organism>
<feature type="signal peptide" evidence="1">
    <location>
        <begin position="1"/>
        <end position="17"/>
    </location>
</feature>
<dbReference type="AlphaFoldDB" id="A0A8H6HFU3"/>
<sequence length="160" mass="16934">MCAPSLASALGTTLLCALRPLPAEDGACGQYSPSQSSSSKCTDAAGRAMGLALIPPPSPQLYIPWLPLTNLLVASNLSEVPLLIEMTVPAPYLLLRALQQALSGAETVHEHFAVHCPDFFEHFSSTPTCTAPGSPIGARFFWPFLLYKLSFAGGYGPSQL</sequence>
<keyword evidence="3" id="KW-1185">Reference proteome</keyword>
<accession>A0A8H6HFU3</accession>
<gene>
    <name evidence="2" type="ORF">DFP72DRAFT_856404</name>
</gene>
<evidence type="ECO:0000313" key="2">
    <source>
        <dbReference type="EMBL" id="KAF6745630.1"/>
    </source>
</evidence>
<keyword evidence="1" id="KW-0732">Signal</keyword>